<dbReference type="InterPro" id="IPR006222">
    <property type="entry name" value="GCVT_N"/>
</dbReference>
<sequence>MTDVFCWRNKKMSGVRFSSLLPRLISRGTKWNSQHPMWVTQRLFASEADVDLTKTCLYDFHLEHGGKMVPFAGFSMPVQYKEGLLAEHLHTRNTVSLFDVSHMQQSKVYGKDRIQFIESLIVGDVAGLPDNTGTLSLFTNHKGGIQDDLIVSKTTEDYLYIVSNAGCIDKDIANMKAQEVAMKSQGFDVTFEPITDRALLALQGPLMTKVLQNGIRSDLKDFTFMKTAEMSVYGVPNCRVTRCGYTGEDGVEISIPIKHVLEVVDSLMSCQLAEVKLAGLGARDSLRLEAGLCLYGNDIDEDTTPIEATLAWTIAKRRRQESNFPGAEIILKQLKEKPKRKRVGIVSSGPPARAGTQILDESGEPIGHLTSGCPSPTLKKNVAMGYVTTKHAKNGTKLKLQVRKKQIDAQVCKMPFVPTKYYTGK</sequence>
<feature type="domain" description="GCVT N-terminal" evidence="11">
    <location>
        <begin position="57"/>
        <end position="316"/>
    </location>
</feature>
<reference evidence="14" key="1">
    <citation type="submission" date="2025-08" db="UniProtKB">
        <authorList>
            <consortium name="RefSeq"/>
        </authorList>
    </citation>
    <scope>IDENTIFICATION</scope>
    <source>
        <tissue evidence="14">Testes</tissue>
    </source>
</reference>
<dbReference type="InterPro" id="IPR028896">
    <property type="entry name" value="GcvT/YgfZ/DmdA"/>
</dbReference>
<dbReference type="InterPro" id="IPR029043">
    <property type="entry name" value="GcvT/YgfZ_C"/>
</dbReference>
<dbReference type="Gene3D" id="4.10.1250.10">
    <property type="entry name" value="Aminomethyltransferase fragment"/>
    <property type="match status" value="1"/>
</dbReference>
<comment type="similarity">
    <text evidence="3 10">Belongs to the GcvT family.</text>
</comment>
<dbReference type="EC" id="2.1.2.10" evidence="10"/>
<dbReference type="InterPro" id="IPR006223">
    <property type="entry name" value="GcvT"/>
</dbReference>
<keyword evidence="6 10" id="KW-0808">Transferase</keyword>
<evidence type="ECO:0000256" key="3">
    <source>
        <dbReference type="ARBA" id="ARBA00008609"/>
    </source>
</evidence>
<comment type="subunit">
    <text evidence="4 10">The glycine cleavage system is composed of four proteins: P, T, L and H.</text>
</comment>
<keyword evidence="8 10" id="KW-0496">Mitochondrion</keyword>
<evidence type="ECO:0000256" key="5">
    <source>
        <dbReference type="ARBA" id="ARBA00022576"/>
    </source>
</evidence>
<dbReference type="Gene3D" id="2.40.30.110">
    <property type="entry name" value="Aminomethyltransferase beta-barrel domains"/>
    <property type="match status" value="1"/>
</dbReference>
<evidence type="ECO:0000259" key="11">
    <source>
        <dbReference type="Pfam" id="PF01571"/>
    </source>
</evidence>
<dbReference type="Pfam" id="PF08669">
    <property type="entry name" value="GCV_T_C"/>
    <property type="match status" value="1"/>
</dbReference>
<dbReference type="SUPFAM" id="SSF103025">
    <property type="entry name" value="Folate-binding domain"/>
    <property type="match status" value="1"/>
</dbReference>
<dbReference type="SUPFAM" id="SSF101790">
    <property type="entry name" value="Aminomethyltransferase beta-barrel domain"/>
    <property type="match status" value="1"/>
</dbReference>
<gene>
    <name evidence="14" type="primary">LOC100379028</name>
</gene>
<dbReference type="Gene3D" id="3.30.1360.120">
    <property type="entry name" value="Probable tRNA modification gtpase trme, domain 1"/>
    <property type="match status" value="1"/>
</dbReference>
<dbReference type="Proteomes" id="UP000694865">
    <property type="component" value="Unplaced"/>
</dbReference>
<keyword evidence="13" id="KW-1185">Reference proteome</keyword>
<evidence type="ECO:0000256" key="2">
    <source>
        <dbReference type="ARBA" id="ARBA00004173"/>
    </source>
</evidence>
<evidence type="ECO:0000259" key="12">
    <source>
        <dbReference type="Pfam" id="PF08669"/>
    </source>
</evidence>
<evidence type="ECO:0000256" key="6">
    <source>
        <dbReference type="ARBA" id="ARBA00022679"/>
    </source>
</evidence>
<comment type="subcellular location">
    <subcellularLocation>
        <location evidence="2 10">Mitochondrion</location>
    </subcellularLocation>
</comment>
<proteinExistence type="inferred from homology"/>
<dbReference type="PIRSF" id="PIRSF006487">
    <property type="entry name" value="GcvT"/>
    <property type="match status" value="1"/>
</dbReference>
<dbReference type="NCBIfam" id="TIGR00528">
    <property type="entry name" value="gcvT"/>
    <property type="match status" value="1"/>
</dbReference>
<evidence type="ECO:0000256" key="9">
    <source>
        <dbReference type="ARBA" id="ARBA00047665"/>
    </source>
</evidence>
<dbReference type="InterPro" id="IPR013977">
    <property type="entry name" value="GcvT_C"/>
</dbReference>
<dbReference type="NCBIfam" id="NF001567">
    <property type="entry name" value="PRK00389.1"/>
    <property type="match status" value="1"/>
</dbReference>
<dbReference type="RefSeq" id="XP_002738645.2">
    <property type="nucleotide sequence ID" value="XM_002738599.2"/>
</dbReference>
<evidence type="ECO:0000256" key="4">
    <source>
        <dbReference type="ARBA" id="ARBA00011690"/>
    </source>
</evidence>
<name>A0ABM0GW53_SACKO</name>
<keyword evidence="7 10" id="KW-0809">Transit peptide</keyword>
<dbReference type="Pfam" id="PF01571">
    <property type="entry name" value="GCV_T"/>
    <property type="match status" value="1"/>
</dbReference>
<accession>A0ABM0GW53</accession>
<organism evidence="13 14">
    <name type="scientific">Saccoglossus kowalevskii</name>
    <name type="common">Acorn worm</name>
    <dbReference type="NCBI Taxonomy" id="10224"/>
    <lineage>
        <taxon>Eukaryota</taxon>
        <taxon>Metazoa</taxon>
        <taxon>Hemichordata</taxon>
        <taxon>Enteropneusta</taxon>
        <taxon>Harrimaniidae</taxon>
        <taxon>Saccoglossus</taxon>
    </lineage>
</organism>
<feature type="domain" description="Aminomethyltransferase C-terminal" evidence="12">
    <location>
        <begin position="340"/>
        <end position="417"/>
    </location>
</feature>
<protein>
    <recommendedName>
        <fullName evidence="10">Aminomethyltransferase</fullName>
        <ecNumber evidence="10">2.1.2.10</ecNumber>
    </recommendedName>
    <alternativeName>
        <fullName evidence="10">Glycine cleavage system T protein</fullName>
    </alternativeName>
</protein>
<keyword evidence="5 10" id="KW-0032">Aminotransferase</keyword>
<comment type="function">
    <text evidence="1 10">The glycine cleavage system catalyzes the degradation of glycine.</text>
</comment>
<dbReference type="PANTHER" id="PTHR43757:SF16">
    <property type="entry name" value="AMINOMETHYLTRANSFERASE, MITOCHONDRIAL"/>
    <property type="match status" value="1"/>
</dbReference>
<evidence type="ECO:0000313" key="14">
    <source>
        <dbReference type="RefSeq" id="XP_002738645.2"/>
    </source>
</evidence>
<evidence type="ECO:0000256" key="1">
    <source>
        <dbReference type="ARBA" id="ARBA00003631"/>
    </source>
</evidence>
<evidence type="ECO:0000256" key="8">
    <source>
        <dbReference type="ARBA" id="ARBA00023128"/>
    </source>
</evidence>
<evidence type="ECO:0000256" key="10">
    <source>
        <dbReference type="RuleBase" id="RU003981"/>
    </source>
</evidence>
<evidence type="ECO:0000256" key="7">
    <source>
        <dbReference type="ARBA" id="ARBA00022946"/>
    </source>
</evidence>
<evidence type="ECO:0000313" key="13">
    <source>
        <dbReference type="Proteomes" id="UP000694865"/>
    </source>
</evidence>
<dbReference type="Gene3D" id="3.30.70.1400">
    <property type="entry name" value="Aminomethyltransferase beta-barrel domains"/>
    <property type="match status" value="1"/>
</dbReference>
<comment type="catalytic activity">
    <reaction evidence="9 10">
        <text>N(6)-[(R)-S(8)-aminomethyldihydrolipoyl]-L-lysyl-[protein] + (6S)-5,6,7,8-tetrahydrofolate = N(6)-[(R)-dihydrolipoyl]-L-lysyl-[protein] + (6R)-5,10-methylene-5,6,7,8-tetrahydrofolate + NH4(+)</text>
        <dbReference type="Rhea" id="RHEA:16945"/>
        <dbReference type="Rhea" id="RHEA-COMP:10475"/>
        <dbReference type="Rhea" id="RHEA-COMP:10492"/>
        <dbReference type="ChEBI" id="CHEBI:15636"/>
        <dbReference type="ChEBI" id="CHEBI:28938"/>
        <dbReference type="ChEBI" id="CHEBI:57453"/>
        <dbReference type="ChEBI" id="CHEBI:83100"/>
        <dbReference type="ChEBI" id="CHEBI:83143"/>
        <dbReference type="EC" id="2.1.2.10"/>
    </reaction>
</comment>
<dbReference type="InterPro" id="IPR027266">
    <property type="entry name" value="TrmE/GcvT-like"/>
</dbReference>
<dbReference type="GeneID" id="100379028"/>
<dbReference type="PANTHER" id="PTHR43757">
    <property type="entry name" value="AMINOMETHYLTRANSFERASE"/>
    <property type="match status" value="1"/>
</dbReference>